<accession>A0A6A6DX88</accession>
<organism evidence="6 7">
    <name type="scientific">Zopfia rhizophila CBS 207.26</name>
    <dbReference type="NCBI Taxonomy" id="1314779"/>
    <lineage>
        <taxon>Eukaryota</taxon>
        <taxon>Fungi</taxon>
        <taxon>Dikarya</taxon>
        <taxon>Ascomycota</taxon>
        <taxon>Pezizomycotina</taxon>
        <taxon>Dothideomycetes</taxon>
        <taxon>Dothideomycetes incertae sedis</taxon>
        <taxon>Zopfiaceae</taxon>
        <taxon>Zopfia</taxon>
    </lineage>
</organism>
<dbReference type="GO" id="GO:0000786">
    <property type="term" value="C:nucleosome"/>
    <property type="evidence" value="ECO:0007669"/>
    <property type="project" value="UniProtKB-KW"/>
</dbReference>
<evidence type="ECO:0000256" key="2">
    <source>
        <dbReference type="ARBA" id="ARBA00010343"/>
    </source>
</evidence>
<dbReference type="GO" id="GO:0003677">
    <property type="term" value="F:DNA binding"/>
    <property type="evidence" value="ECO:0007669"/>
    <property type="project" value="InterPro"/>
</dbReference>
<evidence type="ECO:0000313" key="7">
    <source>
        <dbReference type="Proteomes" id="UP000800200"/>
    </source>
</evidence>
<evidence type="ECO:0000256" key="1">
    <source>
        <dbReference type="ARBA" id="ARBA00004286"/>
    </source>
</evidence>
<evidence type="ECO:0000259" key="5">
    <source>
        <dbReference type="Pfam" id="PF00125"/>
    </source>
</evidence>
<keyword evidence="4" id="KW-0544">Nucleosome core</keyword>
<dbReference type="AlphaFoldDB" id="A0A6A6DX88"/>
<name>A0A6A6DX88_9PEZI</name>
<keyword evidence="7" id="KW-1185">Reference proteome</keyword>
<dbReference type="OrthoDB" id="5413114at2759"/>
<dbReference type="PANTHER" id="PTHR11426">
    <property type="entry name" value="HISTONE H3"/>
    <property type="match status" value="1"/>
</dbReference>
<dbReference type="InterPro" id="IPR007125">
    <property type="entry name" value="H2A/H2B/H3"/>
</dbReference>
<protein>
    <recommendedName>
        <fullName evidence="5">Core Histone H2A/H2B/H3 domain-containing protein</fullName>
    </recommendedName>
</protein>
<dbReference type="Pfam" id="PF00125">
    <property type="entry name" value="Histone"/>
    <property type="match status" value="1"/>
</dbReference>
<dbReference type="Proteomes" id="UP000800200">
    <property type="component" value="Unassembled WGS sequence"/>
</dbReference>
<feature type="domain" description="Core Histone H2A/H2B/H3" evidence="5">
    <location>
        <begin position="1"/>
        <end position="39"/>
    </location>
</feature>
<evidence type="ECO:0000256" key="3">
    <source>
        <dbReference type="ARBA" id="ARBA00022454"/>
    </source>
</evidence>
<evidence type="ECO:0000313" key="6">
    <source>
        <dbReference type="EMBL" id="KAF2184204.1"/>
    </source>
</evidence>
<dbReference type="PRINTS" id="PR00622">
    <property type="entry name" value="HISTONEH3"/>
</dbReference>
<feature type="non-terminal residue" evidence="6">
    <location>
        <position position="1"/>
    </location>
</feature>
<dbReference type="InterPro" id="IPR000164">
    <property type="entry name" value="Histone_H3/CENP-A"/>
</dbReference>
<keyword evidence="3" id="KW-0158">Chromosome</keyword>
<dbReference type="EMBL" id="ML994639">
    <property type="protein sequence ID" value="KAF2184204.1"/>
    <property type="molecule type" value="Genomic_DNA"/>
</dbReference>
<proteinExistence type="inferred from homology"/>
<evidence type="ECO:0000256" key="4">
    <source>
        <dbReference type="ARBA" id="ARBA00023269"/>
    </source>
</evidence>
<dbReference type="SUPFAM" id="SSF47113">
    <property type="entry name" value="Histone-fold"/>
    <property type="match status" value="1"/>
</dbReference>
<dbReference type="InterPro" id="IPR009072">
    <property type="entry name" value="Histone-fold"/>
</dbReference>
<comment type="subcellular location">
    <subcellularLocation>
        <location evidence="1">Chromosome</location>
    </subcellularLocation>
</comment>
<reference evidence="6" key="1">
    <citation type="journal article" date="2020" name="Stud. Mycol.">
        <title>101 Dothideomycetes genomes: a test case for predicting lifestyles and emergence of pathogens.</title>
        <authorList>
            <person name="Haridas S."/>
            <person name="Albert R."/>
            <person name="Binder M."/>
            <person name="Bloem J."/>
            <person name="Labutti K."/>
            <person name="Salamov A."/>
            <person name="Andreopoulos B."/>
            <person name="Baker S."/>
            <person name="Barry K."/>
            <person name="Bills G."/>
            <person name="Bluhm B."/>
            <person name="Cannon C."/>
            <person name="Castanera R."/>
            <person name="Culley D."/>
            <person name="Daum C."/>
            <person name="Ezra D."/>
            <person name="Gonzalez J."/>
            <person name="Henrissat B."/>
            <person name="Kuo A."/>
            <person name="Liang C."/>
            <person name="Lipzen A."/>
            <person name="Lutzoni F."/>
            <person name="Magnuson J."/>
            <person name="Mondo S."/>
            <person name="Nolan M."/>
            <person name="Ohm R."/>
            <person name="Pangilinan J."/>
            <person name="Park H.-J."/>
            <person name="Ramirez L."/>
            <person name="Alfaro M."/>
            <person name="Sun H."/>
            <person name="Tritt A."/>
            <person name="Yoshinaga Y."/>
            <person name="Zwiers L.-H."/>
            <person name="Turgeon B."/>
            <person name="Goodwin S."/>
            <person name="Spatafora J."/>
            <person name="Crous P."/>
            <person name="Grigoriev I."/>
        </authorList>
    </citation>
    <scope>NUCLEOTIDE SEQUENCE</scope>
    <source>
        <strain evidence="6">CBS 207.26</strain>
    </source>
</reference>
<dbReference type="GO" id="GO:0030527">
    <property type="term" value="F:structural constituent of chromatin"/>
    <property type="evidence" value="ECO:0007669"/>
    <property type="project" value="InterPro"/>
</dbReference>
<sequence length="76" mass="8547">ALNALQEAAEAFLVNVFEAVNLSAIHAKRVTIQSKNLHHSFQIVRCLAGYINLISNMDPAHITRAGYCQWRPIMKK</sequence>
<dbReference type="GO" id="GO:0046982">
    <property type="term" value="F:protein heterodimerization activity"/>
    <property type="evidence" value="ECO:0007669"/>
    <property type="project" value="InterPro"/>
</dbReference>
<keyword evidence="4" id="KW-0238">DNA-binding</keyword>
<comment type="similarity">
    <text evidence="2">Belongs to the histone H3 family.</text>
</comment>
<dbReference type="Gene3D" id="1.10.20.10">
    <property type="entry name" value="Histone, subunit A"/>
    <property type="match status" value="1"/>
</dbReference>
<gene>
    <name evidence="6" type="ORF">K469DRAFT_580840</name>
</gene>